<dbReference type="PANTHER" id="PTHR34290">
    <property type="entry name" value="SI:CH73-390P7.2"/>
    <property type="match status" value="1"/>
</dbReference>
<gene>
    <name evidence="2" type="ORF">CA85_04330</name>
</gene>
<dbReference type="OrthoDB" id="9785438at2"/>
<sequence length="162" mass="18207">MPASDNTSASSSAAGGLPDPDEYSDRDVVIYDGKCNACSLAARRMHQLDFGQQRLAFLSLHDERVAERYPDLNHDELMAQMYVVDSNDNRHGGADAVRYLSRRLPMLWPLAPLLHIPGSANLWRKGYAVVAKNRYWISKKFFGTKNECESGSCSIHYEDPVE</sequence>
<dbReference type="Proteomes" id="UP000318053">
    <property type="component" value="Unassembled WGS sequence"/>
</dbReference>
<evidence type="ECO:0008006" key="4">
    <source>
        <dbReference type="Google" id="ProtNLM"/>
    </source>
</evidence>
<dbReference type="GO" id="GO:0015035">
    <property type="term" value="F:protein-disulfide reductase activity"/>
    <property type="evidence" value="ECO:0007669"/>
    <property type="project" value="InterPro"/>
</dbReference>
<organism evidence="2 3">
    <name type="scientific">Allorhodopirellula solitaria</name>
    <dbReference type="NCBI Taxonomy" id="2527987"/>
    <lineage>
        <taxon>Bacteria</taxon>
        <taxon>Pseudomonadati</taxon>
        <taxon>Planctomycetota</taxon>
        <taxon>Planctomycetia</taxon>
        <taxon>Pirellulales</taxon>
        <taxon>Pirellulaceae</taxon>
        <taxon>Allorhodopirellula</taxon>
    </lineage>
</organism>
<dbReference type="EMBL" id="SJPK01000001">
    <property type="protein sequence ID" value="TWT75144.1"/>
    <property type="molecule type" value="Genomic_DNA"/>
</dbReference>
<feature type="region of interest" description="Disordered" evidence="1">
    <location>
        <begin position="1"/>
        <end position="20"/>
    </location>
</feature>
<name>A0A5C5YJS4_9BACT</name>
<protein>
    <recommendedName>
        <fullName evidence="4">Thiol-disulfide oxidoreductase</fullName>
    </recommendedName>
</protein>
<dbReference type="InterPro" id="IPR044691">
    <property type="entry name" value="DCC1_Trx"/>
</dbReference>
<dbReference type="InterPro" id="IPR007263">
    <property type="entry name" value="DCC1-like"/>
</dbReference>
<proteinExistence type="predicted"/>
<evidence type="ECO:0000313" key="3">
    <source>
        <dbReference type="Proteomes" id="UP000318053"/>
    </source>
</evidence>
<dbReference type="Pfam" id="PF04134">
    <property type="entry name" value="DCC1-like"/>
    <property type="match status" value="1"/>
</dbReference>
<dbReference type="AlphaFoldDB" id="A0A5C5YJS4"/>
<dbReference type="PANTHER" id="PTHR34290:SF2">
    <property type="entry name" value="OS04G0668800 PROTEIN"/>
    <property type="match status" value="1"/>
</dbReference>
<dbReference type="RefSeq" id="WP_146389618.1">
    <property type="nucleotide sequence ID" value="NZ_SJPK01000001.1"/>
</dbReference>
<comment type="caution">
    <text evidence="2">The sequence shown here is derived from an EMBL/GenBank/DDBJ whole genome shotgun (WGS) entry which is preliminary data.</text>
</comment>
<accession>A0A5C5YJS4</accession>
<keyword evidence="3" id="KW-1185">Reference proteome</keyword>
<evidence type="ECO:0000256" key="1">
    <source>
        <dbReference type="SAM" id="MobiDB-lite"/>
    </source>
</evidence>
<reference evidence="2 3" key="1">
    <citation type="submission" date="2019-02" db="EMBL/GenBank/DDBJ databases">
        <title>Deep-cultivation of Planctomycetes and their phenomic and genomic characterization uncovers novel biology.</title>
        <authorList>
            <person name="Wiegand S."/>
            <person name="Jogler M."/>
            <person name="Boedeker C."/>
            <person name="Pinto D."/>
            <person name="Vollmers J."/>
            <person name="Rivas-Marin E."/>
            <person name="Kohn T."/>
            <person name="Peeters S.H."/>
            <person name="Heuer A."/>
            <person name="Rast P."/>
            <person name="Oberbeckmann S."/>
            <person name="Bunk B."/>
            <person name="Jeske O."/>
            <person name="Meyerdierks A."/>
            <person name="Storesund J.E."/>
            <person name="Kallscheuer N."/>
            <person name="Luecker S."/>
            <person name="Lage O.M."/>
            <person name="Pohl T."/>
            <person name="Merkel B.J."/>
            <person name="Hornburger P."/>
            <person name="Mueller R.-W."/>
            <person name="Bruemmer F."/>
            <person name="Labrenz M."/>
            <person name="Spormann A.M."/>
            <person name="Op Den Camp H."/>
            <person name="Overmann J."/>
            <person name="Amann R."/>
            <person name="Jetten M.S.M."/>
            <person name="Mascher T."/>
            <person name="Medema M.H."/>
            <person name="Devos D.P."/>
            <person name="Kaster A.-K."/>
            <person name="Ovreas L."/>
            <person name="Rohde M."/>
            <person name="Galperin M.Y."/>
            <person name="Jogler C."/>
        </authorList>
    </citation>
    <scope>NUCLEOTIDE SEQUENCE [LARGE SCALE GENOMIC DNA]</scope>
    <source>
        <strain evidence="2 3">CA85</strain>
    </source>
</reference>
<evidence type="ECO:0000313" key="2">
    <source>
        <dbReference type="EMBL" id="TWT75144.1"/>
    </source>
</evidence>